<reference evidence="8" key="1">
    <citation type="submission" date="2021-01" db="EMBL/GenBank/DDBJ databases">
        <authorList>
            <person name="Corre E."/>
            <person name="Pelletier E."/>
            <person name="Niang G."/>
            <person name="Scheremetjew M."/>
            <person name="Finn R."/>
            <person name="Kale V."/>
            <person name="Holt S."/>
            <person name="Cochrane G."/>
            <person name="Meng A."/>
            <person name="Brown T."/>
            <person name="Cohen L."/>
        </authorList>
    </citation>
    <scope>NUCLEOTIDE SEQUENCE</scope>
    <source>
        <strain evidence="8">10249 10 AB</strain>
    </source>
</reference>
<dbReference type="GO" id="GO:0030688">
    <property type="term" value="C:preribosome, small subunit precursor"/>
    <property type="evidence" value="ECO:0007669"/>
    <property type="project" value="TreeGrafter"/>
</dbReference>
<feature type="compositionally biased region" description="Basic and acidic residues" evidence="5">
    <location>
        <begin position="507"/>
        <end position="522"/>
    </location>
</feature>
<dbReference type="InterPro" id="IPR014881">
    <property type="entry name" value="NOB1_Zn-bd"/>
</dbReference>
<feature type="compositionally biased region" description="Low complexity" evidence="5">
    <location>
        <begin position="534"/>
        <end position="549"/>
    </location>
</feature>
<evidence type="ECO:0000256" key="1">
    <source>
        <dbReference type="ARBA" id="ARBA00005858"/>
    </source>
</evidence>
<dbReference type="Gene3D" id="3.40.50.1010">
    <property type="entry name" value="5'-nuclease"/>
    <property type="match status" value="1"/>
</dbReference>
<evidence type="ECO:0000256" key="5">
    <source>
        <dbReference type="SAM" id="MobiDB-lite"/>
    </source>
</evidence>
<feature type="compositionally biased region" description="Gly residues" evidence="5">
    <location>
        <begin position="318"/>
        <end position="328"/>
    </location>
</feature>
<dbReference type="GO" id="GO:0030490">
    <property type="term" value="P:maturation of SSU-rRNA"/>
    <property type="evidence" value="ECO:0007669"/>
    <property type="project" value="TreeGrafter"/>
</dbReference>
<dbReference type="FunFam" id="3.40.50.1010:FF:000020">
    <property type="entry name" value="20S-pre-rRNA D-site endonuclease NOB1"/>
    <property type="match status" value="1"/>
</dbReference>
<sequence length="789" mass="84940">MAEQQDSTTTAAPPATAENEQKTKNTPPSTSRNPNPNSTPHYYAMVVDSGPIIKQDVRNLMGKAGMYVTTPSVIREIRDSRARDHLENYVVPLLDLQIREPSDKGVQEAIAFSKQTGDYASLSTVDLQVLGLTIDLEREGNRIMGGTSTSEHIRTTPKRKIGLGSIVAMNQGSKKDPDAAVPNAVATVQEEKEDANTEILPEEETQKLLGREDYDEVEDSEEDDESDDNDDDDDDGGGDDNSVDVEQQESIAVGAPTPVPESAEVGATATPPVKKSWATLVNPTAASVTATTLTKSPAFSLSLAPMKLTSSEKDSDGNGNGNGNGGGQFDDASEDESENATNTLEEELQMEFPSLSATITVPYEGEDDEIRAKNDETLAAAADSSETGKEEEKDGGDKPHKKKASVFMTEEEKQKNLQPLSKSGLKYNSFRKYKGLMKPKPPVKKVVERVEDEESSSPTGTSSLLPTSSTTDETSTQQQSSRFLSGGGGEIMQEEDDDGVGWITSADDIKSMKTEGGGRLDPGKTGGPGPNDSGNKPAAANTNKNAGPPVSHRTACATTDFAMQNVLLQMNLVLLSTDGMRIRRLKSWVIRCGACFKIHGAEEDFKDGTNHHMKRLFCSHCGSGDLMQRISASVDGKTGRLKLHFSKRKTGRHHSIRGTKFSLPKPGSGNKYKGDLLLREDQLLSGAWNQKVKINSGMKYQQSRSQSMFGRDIASSVGCNVGSTSSATFGGKGWSNPGSSSSLNGGFNTNSDDIRVAFGARKNPNAAKGRERRGKKKKSSDRACGMRRY</sequence>
<dbReference type="EMBL" id="HBIX01016870">
    <property type="protein sequence ID" value="CAE0719426.1"/>
    <property type="molecule type" value="Transcribed_RNA"/>
</dbReference>
<dbReference type="Gene3D" id="6.20.210.10">
    <property type="entry name" value="Nin one binding (NOB1), Zn-ribbon-like"/>
    <property type="match status" value="1"/>
</dbReference>
<protein>
    <recommendedName>
        <fullName evidence="9">PIN domain-containing protein</fullName>
    </recommendedName>
</protein>
<dbReference type="PANTHER" id="PTHR12814:SF2">
    <property type="entry name" value="RNA-BINDING PROTEIN NOB1"/>
    <property type="match status" value="1"/>
</dbReference>
<name>A0A7S4AL11_9STRA</name>
<feature type="compositionally biased region" description="Basic and acidic residues" evidence="5">
    <location>
        <begin position="386"/>
        <end position="398"/>
    </location>
</feature>
<dbReference type="CDD" id="cd09876">
    <property type="entry name" value="PIN_Nob1-like"/>
    <property type="match status" value="1"/>
</dbReference>
<evidence type="ECO:0000256" key="3">
    <source>
        <dbReference type="ARBA" id="ARBA00022723"/>
    </source>
</evidence>
<feature type="domain" description="Ribonuclease PIN" evidence="7">
    <location>
        <begin position="45"/>
        <end position="136"/>
    </location>
</feature>
<dbReference type="GO" id="GO:0016787">
    <property type="term" value="F:hydrolase activity"/>
    <property type="evidence" value="ECO:0007669"/>
    <property type="project" value="UniProtKB-KW"/>
</dbReference>
<dbReference type="AlphaFoldDB" id="A0A7S4AL11"/>
<organism evidence="8">
    <name type="scientific">Pseudo-nitzschia australis</name>
    <dbReference type="NCBI Taxonomy" id="44445"/>
    <lineage>
        <taxon>Eukaryota</taxon>
        <taxon>Sar</taxon>
        <taxon>Stramenopiles</taxon>
        <taxon>Ochrophyta</taxon>
        <taxon>Bacillariophyta</taxon>
        <taxon>Bacillariophyceae</taxon>
        <taxon>Bacillariophycidae</taxon>
        <taxon>Bacillariales</taxon>
        <taxon>Bacillariaceae</taxon>
        <taxon>Pseudo-nitzschia</taxon>
    </lineage>
</organism>
<feature type="compositionally biased region" description="Low complexity" evidence="5">
    <location>
        <begin position="456"/>
        <end position="481"/>
    </location>
</feature>
<evidence type="ECO:0000259" key="7">
    <source>
        <dbReference type="Pfam" id="PF17146"/>
    </source>
</evidence>
<evidence type="ECO:0000256" key="2">
    <source>
        <dbReference type="ARBA" id="ARBA00022722"/>
    </source>
</evidence>
<dbReference type="GO" id="GO:0031981">
    <property type="term" value="C:nuclear lumen"/>
    <property type="evidence" value="ECO:0007669"/>
    <property type="project" value="UniProtKB-ARBA"/>
</dbReference>
<evidence type="ECO:0000313" key="8">
    <source>
        <dbReference type="EMBL" id="CAE0719426.1"/>
    </source>
</evidence>
<feature type="compositionally biased region" description="Low complexity" evidence="5">
    <location>
        <begin position="8"/>
        <end position="17"/>
    </location>
</feature>
<feature type="domain" description="Nin one binding (NOB1) Zn-ribbon-like" evidence="6">
    <location>
        <begin position="582"/>
        <end position="669"/>
    </location>
</feature>
<dbReference type="Pfam" id="PF08772">
    <property type="entry name" value="Zn_ribbon_NOB1"/>
    <property type="match status" value="1"/>
</dbReference>
<feature type="compositionally biased region" description="Basic residues" evidence="5">
    <location>
        <begin position="770"/>
        <end position="789"/>
    </location>
</feature>
<dbReference type="Pfam" id="PF17146">
    <property type="entry name" value="PIN_6"/>
    <property type="match status" value="1"/>
</dbReference>
<dbReference type="GO" id="GO:0005737">
    <property type="term" value="C:cytoplasm"/>
    <property type="evidence" value="ECO:0007669"/>
    <property type="project" value="UniProtKB-ARBA"/>
</dbReference>
<feature type="compositionally biased region" description="Low complexity" evidence="5">
    <location>
        <begin position="25"/>
        <end position="40"/>
    </location>
</feature>
<evidence type="ECO:0000256" key="4">
    <source>
        <dbReference type="ARBA" id="ARBA00022801"/>
    </source>
</evidence>
<keyword evidence="3" id="KW-0479">Metal-binding</keyword>
<evidence type="ECO:0008006" key="9">
    <source>
        <dbReference type="Google" id="ProtNLM"/>
    </source>
</evidence>
<dbReference type="GO" id="GO:0004521">
    <property type="term" value="F:RNA endonuclease activity"/>
    <property type="evidence" value="ECO:0007669"/>
    <property type="project" value="TreeGrafter"/>
</dbReference>
<feature type="region of interest" description="Disordered" evidence="5">
    <location>
        <begin position="189"/>
        <end position="276"/>
    </location>
</feature>
<dbReference type="SUPFAM" id="SSF144206">
    <property type="entry name" value="NOB1 zinc finger-like"/>
    <property type="match status" value="1"/>
</dbReference>
<comment type="similarity">
    <text evidence="1">Belongs to the NOB1 family.</text>
</comment>
<keyword evidence="2" id="KW-0540">Nuclease</keyword>
<gene>
    <name evidence="8" type="ORF">PAUS00366_LOCUS12180</name>
</gene>
<feature type="compositionally biased region" description="Acidic residues" evidence="5">
    <location>
        <begin position="213"/>
        <end position="247"/>
    </location>
</feature>
<dbReference type="InterPro" id="IPR036283">
    <property type="entry name" value="NOB1_Zf-like_sf"/>
</dbReference>
<feature type="region of interest" description="Disordered" evidence="5">
    <location>
        <begin position="1"/>
        <end position="42"/>
    </location>
</feature>
<dbReference type="GO" id="GO:0046872">
    <property type="term" value="F:metal ion binding"/>
    <property type="evidence" value="ECO:0007669"/>
    <property type="project" value="UniProtKB-KW"/>
</dbReference>
<dbReference type="PANTHER" id="PTHR12814">
    <property type="entry name" value="RNA-BINDING PROTEIN NOB1"/>
    <property type="match status" value="1"/>
</dbReference>
<feature type="region of interest" description="Disordered" evidence="5">
    <location>
        <begin position="759"/>
        <end position="789"/>
    </location>
</feature>
<feature type="compositionally biased region" description="Acidic residues" evidence="5">
    <location>
        <begin position="331"/>
        <end position="349"/>
    </location>
</feature>
<dbReference type="InterPro" id="IPR033411">
    <property type="entry name" value="Ribonuclease_PIN"/>
</dbReference>
<accession>A0A7S4AL11</accession>
<dbReference type="InterPro" id="IPR039907">
    <property type="entry name" value="NOB1"/>
</dbReference>
<feature type="compositionally biased region" description="Basic residues" evidence="5">
    <location>
        <begin position="429"/>
        <end position="443"/>
    </location>
</feature>
<keyword evidence="4" id="KW-0378">Hydrolase</keyword>
<proteinExistence type="inferred from homology"/>
<evidence type="ECO:0000259" key="6">
    <source>
        <dbReference type="Pfam" id="PF08772"/>
    </source>
</evidence>
<feature type="region of interest" description="Disordered" evidence="5">
    <location>
        <begin position="307"/>
        <end position="551"/>
    </location>
</feature>